<evidence type="ECO:0000256" key="2">
    <source>
        <dbReference type="ARBA" id="ARBA00022450"/>
    </source>
</evidence>
<dbReference type="EMBL" id="JAGGLQ010000042">
    <property type="protein sequence ID" value="MBP2041809.1"/>
    <property type="molecule type" value="Genomic_DNA"/>
</dbReference>
<dbReference type="InterPro" id="IPR020806">
    <property type="entry name" value="PKS_PP-bd"/>
</dbReference>
<organism evidence="5 6">
    <name type="scientific">Streptomyces avidinii</name>
    <dbReference type="NCBI Taxonomy" id="1895"/>
    <lineage>
        <taxon>Bacteria</taxon>
        <taxon>Bacillati</taxon>
        <taxon>Actinomycetota</taxon>
        <taxon>Actinomycetes</taxon>
        <taxon>Kitasatosporales</taxon>
        <taxon>Streptomycetaceae</taxon>
        <taxon>Streptomyces</taxon>
    </lineage>
</organism>
<keyword evidence="6" id="KW-1185">Reference proteome</keyword>
<comment type="cofactor">
    <cofactor evidence="1">
        <name>pantetheine 4'-phosphate</name>
        <dbReference type="ChEBI" id="CHEBI:47942"/>
    </cofactor>
</comment>
<accession>A0ABS4LI48</accession>
<dbReference type="Gene3D" id="1.10.1200.10">
    <property type="entry name" value="ACP-like"/>
    <property type="match status" value="1"/>
</dbReference>
<evidence type="ECO:0000259" key="4">
    <source>
        <dbReference type="PROSITE" id="PS50075"/>
    </source>
</evidence>
<keyword evidence="2" id="KW-0596">Phosphopantetheine</keyword>
<dbReference type="SUPFAM" id="SSF56801">
    <property type="entry name" value="Acetyl-CoA synthetase-like"/>
    <property type="match status" value="1"/>
</dbReference>
<dbReference type="InterPro" id="IPR045851">
    <property type="entry name" value="AMP-bd_C_sf"/>
</dbReference>
<reference evidence="5 6" key="1">
    <citation type="submission" date="2021-03" db="EMBL/GenBank/DDBJ databases">
        <title>Genomic Encyclopedia of Type Strains, Phase IV (KMG-IV): sequencing the most valuable type-strain genomes for metagenomic binning, comparative biology and taxonomic classification.</title>
        <authorList>
            <person name="Goeker M."/>
        </authorList>
    </citation>
    <scope>NUCLEOTIDE SEQUENCE [LARGE SCALE GENOMIC DNA]</scope>
    <source>
        <strain evidence="5 6">DSM 40526</strain>
    </source>
</reference>
<feature type="non-terminal residue" evidence="5">
    <location>
        <position position="397"/>
    </location>
</feature>
<evidence type="ECO:0000313" key="6">
    <source>
        <dbReference type="Proteomes" id="UP001519310"/>
    </source>
</evidence>
<dbReference type="SUPFAM" id="SSF47336">
    <property type="entry name" value="ACP-like"/>
    <property type="match status" value="1"/>
</dbReference>
<dbReference type="Pfam" id="PF13193">
    <property type="entry name" value="AMP-binding_C"/>
    <property type="match status" value="1"/>
</dbReference>
<dbReference type="RefSeq" id="WP_372453182.1">
    <property type="nucleotide sequence ID" value="NZ_JAGGLQ010000042.1"/>
</dbReference>
<dbReference type="SMART" id="SM00823">
    <property type="entry name" value="PKS_PP"/>
    <property type="match status" value="1"/>
</dbReference>
<dbReference type="InterPro" id="IPR001242">
    <property type="entry name" value="Condensation_dom"/>
</dbReference>
<dbReference type="PANTHER" id="PTHR45527">
    <property type="entry name" value="NONRIBOSOMAL PEPTIDE SYNTHETASE"/>
    <property type="match status" value="1"/>
</dbReference>
<proteinExistence type="predicted"/>
<dbReference type="Gene3D" id="3.40.50.12780">
    <property type="entry name" value="N-terminal domain of ligase-like"/>
    <property type="match status" value="1"/>
</dbReference>
<name>A0ABS4LI48_STRAV</name>
<protein>
    <submittedName>
        <fullName evidence="5">Acyl carrier protein</fullName>
    </submittedName>
</protein>
<gene>
    <name evidence="5" type="ORF">J2Z77_007673</name>
</gene>
<dbReference type="SUPFAM" id="SSF52777">
    <property type="entry name" value="CoA-dependent acyltransferases"/>
    <property type="match status" value="1"/>
</dbReference>
<sequence>MASPYGTGERLYRTGDIARWTADGQVEYLGRVDEQVKVRGFRIEPGEVQAVVAAHPQVGQAAVVAREDVPGDKRLVAYVVANGEGAELASAIKDFVAGRLPEYMVPSAVVVLDALPLSVNGKLDRKALPAPEYTTGAGRKAGNVQEEILSAAFADVLGLDDVGVDDDFFALGGHSLLAMRLVSRVRSVLGVEMPLRTLFEAPTVARLAARLTGADRARIALTSGVRPERVPLSFAQRRLWFLNQLEGPSATYNVPAVVSLSSRVDRDALGAAFRDVLGRHEVLRTVFPVVDGEPYQRIVGIDDLDWELSVQDMAPADLVPAVERTLEHAFDLSSEIPFRAWLFEASPDERVLVVVMHHVASDGWSKGPLARDLSVAYAARSEGRAPEWDALPVQYAD</sequence>
<evidence type="ECO:0000313" key="5">
    <source>
        <dbReference type="EMBL" id="MBP2041809.1"/>
    </source>
</evidence>
<dbReference type="Pfam" id="PF00550">
    <property type="entry name" value="PP-binding"/>
    <property type="match status" value="1"/>
</dbReference>
<dbReference type="InterPro" id="IPR009081">
    <property type="entry name" value="PP-bd_ACP"/>
</dbReference>
<dbReference type="PANTHER" id="PTHR45527:SF1">
    <property type="entry name" value="FATTY ACID SYNTHASE"/>
    <property type="match status" value="1"/>
</dbReference>
<dbReference type="Gene3D" id="3.30.559.10">
    <property type="entry name" value="Chloramphenicol acetyltransferase-like domain"/>
    <property type="match status" value="1"/>
</dbReference>
<keyword evidence="3" id="KW-0597">Phosphoprotein</keyword>
<dbReference type="InterPro" id="IPR006162">
    <property type="entry name" value="Ppantetheine_attach_site"/>
</dbReference>
<comment type="caution">
    <text evidence="5">The sequence shown here is derived from an EMBL/GenBank/DDBJ whole genome shotgun (WGS) entry which is preliminary data.</text>
</comment>
<dbReference type="InterPro" id="IPR036736">
    <property type="entry name" value="ACP-like_sf"/>
</dbReference>
<dbReference type="Gene3D" id="3.30.300.30">
    <property type="match status" value="1"/>
</dbReference>
<dbReference type="Proteomes" id="UP001519310">
    <property type="component" value="Unassembled WGS sequence"/>
</dbReference>
<dbReference type="InterPro" id="IPR023213">
    <property type="entry name" value="CAT-like_dom_sf"/>
</dbReference>
<dbReference type="Pfam" id="PF00668">
    <property type="entry name" value="Condensation"/>
    <property type="match status" value="1"/>
</dbReference>
<dbReference type="InterPro" id="IPR025110">
    <property type="entry name" value="AMP-bd_C"/>
</dbReference>
<evidence type="ECO:0000256" key="1">
    <source>
        <dbReference type="ARBA" id="ARBA00001957"/>
    </source>
</evidence>
<dbReference type="PROSITE" id="PS00012">
    <property type="entry name" value="PHOSPHOPANTETHEINE"/>
    <property type="match status" value="1"/>
</dbReference>
<feature type="domain" description="Carrier" evidence="4">
    <location>
        <begin position="140"/>
        <end position="215"/>
    </location>
</feature>
<evidence type="ECO:0000256" key="3">
    <source>
        <dbReference type="ARBA" id="ARBA00022553"/>
    </source>
</evidence>
<dbReference type="PROSITE" id="PS50075">
    <property type="entry name" value="CARRIER"/>
    <property type="match status" value="1"/>
</dbReference>
<dbReference type="InterPro" id="IPR042099">
    <property type="entry name" value="ANL_N_sf"/>
</dbReference>